<gene>
    <name evidence="6" type="ORF">SPOG_03650</name>
</gene>
<evidence type="ECO:0000256" key="1">
    <source>
        <dbReference type="ARBA" id="ARBA00022729"/>
    </source>
</evidence>
<dbReference type="GeneID" id="25037967"/>
<feature type="chain" id="PRO_5004572389" description="Hyphally-regulated cell wall protein N-terminal domain-containing protein" evidence="4">
    <location>
        <begin position="21"/>
        <end position="393"/>
    </location>
</feature>
<dbReference type="InterPro" id="IPR021031">
    <property type="entry name" value="Hyphal-reg_cell_wall_N"/>
</dbReference>
<proteinExistence type="predicted"/>
<evidence type="ECO:0000256" key="4">
    <source>
        <dbReference type="SAM" id="SignalP"/>
    </source>
</evidence>
<reference evidence="6 7" key="1">
    <citation type="journal article" date="2011" name="Science">
        <title>Comparative functional genomics of the fission yeasts.</title>
        <authorList>
            <person name="Rhind N."/>
            <person name="Chen Z."/>
            <person name="Yassour M."/>
            <person name="Thompson D.A."/>
            <person name="Haas B.J."/>
            <person name="Habib N."/>
            <person name="Wapinski I."/>
            <person name="Roy S."/>
            <person name="Lin M.F."/>
            <person name="Heiman D.I."/>
            <person name="Young S.K."/>
            <person name="Furuya K."/>
            <person name="Guo Y."/>
            <person name="Pidoux A."/>
            <person name="Chen H.M."/>
            <person name="Robbertse B."/>
            <person name="Goldberg J.M."/>
            <person name="Aoki K."/>
            <person name="Bayne E.H."/>
            <person name="Berlin A.M."/>
            <person name="Desjardins C.A."/>
            <person name="Dobbs E."/>
            <person name="Dukaj L."/>
            <person name="Fan L."/>
            <person name="FitzGerald M.G."/>
            <person name="French C."/>
            <person name="Gujja S."/>
            <person name="Hansen K."/>
            <person name="Keifenheim D."/>
            <person name="Levin J.Z."/>
            <person name="Mosher R.A."/>
            <person name="Mueller C.A."/>
            <person name="Pfiffner J."/>
            <person name="Priest M."/>
            <person name="Russ C."/>
            <person name="Smialowska A."/>
            <person name="Swoboda P."/>
            <person name="Sykes S.M."/>
            <person name="Vaughn M."/>
            <person name="Vengrova S."/>
            <person name="Yoder R."/>
            <person name="Zeng Q."/>
            <person name="Allshire R."/>
            <person name="Baulcombe D."/>
            <person name="Birren B.W."/>
            <person name="Brown W."/>
            <person name="Ekwall K."/>
            <person name="Kellis M."/>
            <person name="Leatherwood J."/>
            <person name="Levin H."/>
            <person name="Margalit H."/>
            <person name="Martienssen R."/>
            <person name="Nieduszynski C.A."/>
            <person name="Spatafora J.W."/>
            <person name="Friedman N."/>
            <person name="Dalgaard J.Z."/>
            <person name="Baumann P."/>
            <person name="Niki H."/>
            <person name="Regev A."/>
            <person name="Nusbaum C."/>
        </authorList>
    </citation>
    <scope>NUCLEOTIDE SEQUENCE [LARGE SCALE GENOMIC DNA]</scope>
    <source>
        <strain evidence="7">OY26 / ATCC MYA-4695 / CBS 11777 / NBRC 106824 / NRRL Y48691</strain>
    </source>
</reference>
<evidence type="ECO:0000313" key="7">
    <source>
        <dbReference type="Proteomes" id="UP000015464"/>
    </source>
</evidence>
<evidence type="ECO:0000313" key="6">
    <source>
        <dbReference type="EMBL" id="EPY53108.1"/>
    </source>
</evidence>
<keyword evidence="2" id="KW-0325">Glycoprotein</keyword>
<dbReference type="OMA" id="NGANTRN"/>
<evidence type="ECO:0000259" key="5">
    <source>
        <dbReference type="Pfam" id="PF11765"/>
    </source>
</evidence>
<dbReference type="AlphaFoldDB" id="S9VZM6"/>
<dbReference type="eggNOG" id="ENOG502SCJB">
    <property type="taxonomic scope" value="Eukaryota"/>
</dbReference>
<feature type="domain" description="Hyphally-regulated cell wall protein N-terminal" evidence="5">
    <location>
        <begin position="14"/>
        <end position="349"/>
    </location>
</feature>
<organism evidence="6 7">
    <name type="scientific">Schizosaccharomyces cryophilus (strain OY26 / ATCC MYA-4695 / CBS 11777 / NBRC 106824 / NRRL Y48691)</name>
    <name type="common">Fission yeast</name>
    <dbReference type="NCBI Taxonomy" id="653667"/>
    <lineage>
        <taxon>Eukaryota</taxon>
        <taxon>Fungi</taxon>
        <taxon>Dikarya</taxon>
        <taxon>Ascomycota</taxon>
        <taxon>Taphrinomycotina</taxon>
        <taxon>Schizosaccharomycetes</taxon>
        <taxon>Schizosaccharomycetales</taxon>
        <taxon>Schizosaccharomycetaceae</taxon>
        <taxon>Schizosaccharomyces</taxon>
    </lineage>
</organism>
<dbReference type="Pfam" id="PF11765">
    <property type="entry name" value="Hyphal_reg_CWP"/>
    <property type="match status" value="1"/>
</dbReference>
<dbReference type="GO" id="GO:0009277">
    <property type="term" value="C:fungal-type cell wall"/>
    <property type="evidence" value="ECO:0007669"/>
    <property type="project" value="UniProtKB-ARBA"/>
</dbReference>
<evidence type="ECO:0000256" key="3">
    <source>
        <dbReference type="SAM" id="MobiDB-lite"/>
    </source>
</evidence>
<dbReference type="HOGENOM" id="CLU_702404_0_0_1"/>
<dbReference type="EMBL" id="KE546988">
    <property type="protein sequence ID" value="EPY53108.1"/>
    <property type="molecule type" value="Genomic_DNA"/>
</dbReference>
<feature type="compositionally biased region" description="Low complexity" evidence="3">
    <location>
        <begin position="336"/>
        <end position="355"/>
    </location>
</feature>
<feature type="signal peptide" evidence="4">
    <location>
        <begin position="1"/>
        <end position="20"/>
    </location>
</feature>
<dbReference type="OrthoDB" id="271448at2759"/>
<keyword evidence="7" id="KW-1185">Reference proteome</keyword>
<keyword evidence="1 4" id="KW-0732">Signal</keyword>
<dbReference type="RefSeq" id="XP_013021368.1">
    <property type="nucleotide sequence ID" value="XM_013165914.1"/>
</dbReference>
<dbReference type="Proteomes" id="UP000015464">
    <property type="component" value="Unassembled WGS sequence"/>
</dbReference>
<sequence length="393" mass="41694">MTTAFWIFKLVLMVYPFCLAQAVTYNGANTRNNFGVHPFDETIISPDSYLLLNGGGDQSLYGSLTNYGELFVTDDNNGALAPIFDVLKADHVRNYGDIVLDQCDALFSSVYHWTPDEFVNTGNIWFKGKGNVGGSSFDINPFDDVVNNGTINYVQCYSNDPVGGLFGAFFIHTQDPLKSIVQNNGGICLHNVKFQALQDIRGDGCVTIGEGAGYFLEVGALTSAKDGSVMNGGTIYMSASNSHLRIDESYFKAGTLGAYVAGFGNGNIIEVNGIITTVDYNDGNLRICIVFGCLDINIGPGYDPSLFEHSMIGQLIGDSAGHYTVKYNGAPPSGRPSSCPVCPSAPSGPSLSQSSSDRDDSDSKSVSGSTGITASTFTTVTLSGPSADTTTVV</sequence>
<feature type="region of interest" description="Disordered" evidence="3">
    <location>
        <begin position="336"/>
        <end position="371"/>
    </location>
</feature>
<evidence type="ECO:0000256" key="2">
    <source>
        <dbReference type="ARBA" id="ARBA00023180"/>
    </source>
</evidence>
<protein>
    <recommendedName>
        <fullName evidence="5">Hyphally-regulated cell wall protein N-terminal domain-containing protein</fullName>
    </recommendedName>
</protein>
<dbReference type="STRING" id="653667.S9VZM6"/>
<name>S9VZM6_SCHCR</name>
<accession>S9VZM6</accession>